<dbReference type="EMBL" id="CM042062">
    <property type="protein sequence ID" value="KAI3669089.1"/>
    <property type="molecule type" value="Genomic_DNA"/>
</dbReference>
<organism evidence="1 2">
    <name type="scientific">Arctium lappa</name>
    <name type="common">Greater burdock</name>
    <name type="synonym">Lappa major</name>
    <dbReference type="NCBI Taxonomy" id="4217"/>
    <lineage>
        <taxon>Eukaryota</taxon>
        <taxon>Viridiplantae</taxon>
        <taxon>Streptophyta</taxon>
        <taxon>Embryophyta</taxon>
        <taxon>Tracheophyta</taxon>
        <taxon>Spermatophyta</taxon>
        <taxon>Magnoliopsida</taxon>
        <taxon>eudicotyledons</taxon>
        <taxon>Gunneridae</taxon>
        <taxon>Pentapetalae</taxon>
        <taxon>asterids</taxon>
        <taxon>campanulids</taxon>
        <taxon>Asterales</taxon>
        <taxon>Asteraceae</taxon>
        <taxon>Carduoideae</taxon>
        <taxon>Cardueae</taxon>
        <taxon>Arctiinae</taxon>
        <taxon>Arctium</taxon>
    </lineage>
</organism>
<reference evidence="1 2" key="2">
    <citation type="journal article" date="2022" name="Mol. Ecol. Resour.">
        <title>The genomes of chicory, endive, great burdock and yacon provide insights into Asteraceae paleo-polyploidization history and plant inulin production.</title>
        <authorList>
            <person name="Fan W."/>
            <person name="Wang S."/>
            <person name="Wang H."/>
            <person name="Wang A."/>
            <person name="Jiang F."/>
            <person name="Liu H."/>
            <person name="Zhao H."/>
            <person name="Xu D."/>
            <person name="Zhang Y."/>
        </authorList>
    </citation>
    <scope>NUCLEOTIDE SEQUENCE [LARGE SCALE GENOMIC DNA]</scope>
    <source>
        <strain evidence="2">cv. Niubang</strain>
    </source>
</reference>
<comment type="caution">
    <text evidence="1">The sequence shown here is derived from an EMBL/GenBank/DDBJ whole genome shotgun (WGS) entry which is preliminary data.</text>
</comment>
<reference evidence="2" key="1">
    <citation type="journal article" date="2022" name="Mol. Ecol. Resour.">
        <title>The genomes of chicory, endive, great burdock and yacon provide insights into Asteraceae palaeo-polyploidization history and plant inulin production.</title>
        <authorList>
            <person name="Fan W."/>
            <person name="Wang S."/>
            <person name="Wang H."/>
            <person name="Wang A."/>
            <person name="Jiang F."/>
            <person name="Liu H."/>
            <person name="Zhao H."/>
            <person name="Xu D."/>
            <person name="Zhang Y."/>
        </authorList>
    </citation>
    <scope>NUCLEOTIDE SEQUENCE [LARGE SCALE GENOMIC DNA]</scope>
    <source>
        <strain evidence="2">cv. Niubang</strain>
    </source>
</reference>
<evidence type="ECO:0000313" key="2">
    <source>
        <dbReference type="Proteomes" id="UP001055879"/>
    </source>
</evidence>
<evidence type="ECO:0000313" key="1">
    <source>
        <dbReference type="EMBL" id="KAI3669089.1"/>
    </source>
</evidence>
<keyword evidence="2" id="KW-1185">Reference proteome</keyword>
<sequence>MLSTKMKMKKTWSQHTVSDLNSHLSQLHDLMNEEGDLATSLFSDLLHHLLTVLSLILVQREEPYLFLASSIYEYEFTISVSISNMKSLLSSLFSTAKKTSDYQKQLHVHGDSYGQAAPANGDSSHAPKVNSLNQPQHETVNRELGHVDWCNDGGQPPSVSAVRPVVVSQPSGGNQMSMGGQPPSLNDVGRRGASQTGESLTGNQPMDDEQELAGMSLVGNKFRDVFPMAYRNEN</sequence>
<name>A0ACB8XLI9_ARCLA</name>
<proteinExistence type="predicted"/>
<gene>
    <name evidence="1" type="ORF">L6452_40312</name>
</gene>
<accession>A0ACB8XLI9</accession>
<dbReference type="Proteomes" id="UP001055879">
    <property type="component" value="Linkage Group LG16"/>
</dbReference>
<protein>
    <submittedName>
        <fullName evidence="1">Uncharacterized protein</fullName>
    </submittedName>
</protein>